<dbReference type="GeneID" id="31365428"/>
<dbReference type="InterPro" id="IPR002110">
    <property type="entry name" value="Ankyrin_rpt"/>
</dbReference>
<dbReference type="InParanoid" id="D3BPN1"/>
<evidence type="ECO:0008006" key="3">
    <source>
        <dbReference type="Google" id="ProtNLM"/>
    </source>
</evidence>
<protein>
    <recommendedName>
        <fullName evidence="3">Ankyrin repeat protein</fullName>
    </recommendedName>
</protein>
<dbReference type="AlphaFoldDB" id="D3BPN1"/>
<dbReference type="InterPro" id="IPR052050">
    <property type="entry name" value="SecEffector_AnkRepeat"/>
</dbReference>
<name>D3BPN1_HETP5</name>
<dbReference type="Gene3D" id="1.25.40.20">
    <property type="entry name" value="Ankyrin repeat-containing domain"/>
    <property type="match status" value="2"/>
</dbReference>
<dbReference type="SUPFAM" id="SSF48403">
    <property type="entry name" value="Ankyrin repeat"/>
    <property type="match status" value="1"/>
</dbReference>
<evidence type="ECO:0000313" key="2">
    <source>
        <dbReference type="Proteomes" id="UP000001396"/>
    </source>
</evidence>
<gene>
    <name evidence="1" type="ORF">PPL_09956</name>
</gene>
<dbReference type="PANTHER" id="PTHR46586">
    <property type="entry name" value="ANKYRIN REPEAT-CONTAINING PROTEIN"/>
    <property type="match status" value="1"/>
</dbReference>
<dbReference type="RefSeq" id="XP_020428783.1">
    <property type="nucleotide sequence ID" value="XM_020580743.1"/>
</dbReference>
<dbReference type="Proteomes" id="UP000001396">
    <property type="component" value="Unassembled WGS sequence"/>
</dbReference>
<dbReference type="PANTHER" id="PTHR46586:SF3">
    <property type="entry name" value="ANKYRIN REPEAT-CONTAINING PROTEIN"/>
    <property type="match status" value="1"/>
</dbReference>
<comment type="caution">
    <text evidence="1">The sequence shown here is derived from an EMBL/GenBank/DDBJ whole genome shotgun (WGS) entry which is preliminary data.</text>
</comment>
<organism evidence="1 2">
    <name type="scientific">Heterostelium pallidum (strain ATCC 26659 / Pp 5 / PN500)</name>
    <name type="common">Cellular slime mold</name>
    <name type="synonym">Polysphondylium pallidum</name>
    <dbReference type="NCBI Taxonomy" id="670386"/>
    <lineage>
        <taxon>Eukaryota</taxon>
        <taxon>Amoebozoa</taxon>
        <taxon>Evosea</taxon>
        <taxon>Eumycetozoa</taxon>
        <taxon>Dictyostelia</taxon>
        <taxon>Acytosteliales</taxon>
        <taxon>Acytosteliaceae</taxon>
        <taxon>Heterostelium</taxon>
    </lineage>
</organism>
<dbReference type="EMBL" id="ADBJ01000045">
    <property type="protein sequence ID" value="EFA76651.1"/>
    <property type="molecule type" value="Genomic_DNA"/>
</dbReference>
<accession>D3BPN1</accession>
<evidence type="ECO:0000313" key="1">
    <source>
        <dbReference type="EMBL" id="EFA76651.1"/>
    </source>
</evidence>
<dbReference type="InterPro" id="IPR036770">
    <property type="entry name" value="Ankyrin_rpt-contain_sf"/>
</dbReference>
<sequence>MTRGNNNLSFQSFNDHLEYLVRFDHMEILEFFHNKFKNVKWSLHNALYRSLVMRKERYIRFFVDNRFSDFNSSLISVAVSMCAIGCSIDIVRYVCEKFDRYYLSKDNLNSVIIGGKLDVVKYFLEPNGKNNNCVMECPIDSAVDAAHYQSNEMVMYFSENHPSTITRKVIDTLAKQGSLGIMRQLLEQHSIGGTTAAIDLAAMNGHFNIVQWLTEHSKTGCTSDALDYAAERGHLSVVEFLHSNRVEGCTKRALNLAATNGHLQVVKFLHYNRSEGCNTKAAEGAAVNGHLETLKFLLDNRTEQYGVNILDKVAHAGQLEVLKYLISIKKGGPSLRFNNTNIFNNCVSSRRLEVVKYLHQECGMKYNDAAIDLAILNNDTTMLKYLLEFADFQPIQCNNQRMIKVVEKNYFDLLKILWEKKLCAKLCIRTLSYNNRYEMFKYALDNNIHIYGPKCSIEKMKQSLYLNIPYC</sequence>
<dbReference type="Pfam" id="PF12796">
    <property type="entry name" value="Ank_2"/>
    <property type="match status" value="2"/>
</dbReference>
<reference evidence="1 2" key="1">
    <citation type="journal article" date="2011" name="Genome Res.">
        <title>Phylogeny-wide analysis of social amoeba genomes highlights ancient origins for complex intercellular communication.</title>
        <authorList>
            <person name="Heidel A.J."/>
            <person name="Lawal H.M."/>
            <person name="Felder M."/>
            <person name="Schilde C."/>
            <person name="Helps N.R."/>
            <person name="Tunggal B."/>
            <person name="Rivero F."/>
            <person name="John U."/>
            <person name="Schleicher M."/>
            <person name="Eichinger L."/>
            <person name="Platzer M."/>
            <person name="Noegel A.A."/>
            <person name="Schaap P."/>
            <person name="Gloeckner G."/>
        </authorList>
    </citation>
    <scope>NUCLEOTIDE SEQUENCE [LARGE SCALE GENOMIC DNA]</scope>
    <source>
        <strain evidence="2">ATCC 26659 / Pp 5 / PN500</strain>
    </source>
</reference>
<keyword evidence="2" id="KW-1185">Reference proteome</keyword>
<proteinExistence type="predicted"/>
<dbReference type="SMART" id="SM00248">
    <property type="entry name" value="ANK"/>
    <property type="match status" value="4"/>
</dbReference>